<dbReference type="Proteomes" id="UP000215914">
    <property type="component" value="Unassembled WGS sequence"/>
</dbReference>
<keyword evidence="2" id="KW-1185">Reference proteome</keyword>
<dbReference type="AlphaFoldDB" id="A0A9K3I9C8"/>
<gene>
    <name evidence="1" type="ORF">HanXRQr2_Chr09g0408781</name>
</gene>
<dbReference type="EMBL" id="MNCJ02000324">
    <property type="protein sequence ID" value="KAF5792686.1"/>
    <property type="molecule type" value="Genomic_DNA"/>
</dbReference>
<accession>A0A9K3I9C8</accession>
<proteinExistence type="predicted"/>
<protein>
    <submittedName>
        <fullName evidence="1">Uncharacterized protein</fullName>
    </submittedName>
</protein>
<dbReference type="Gramene" id="mRNA:HanXRQr2_Chr09g0408781">
    <property type="protein sequence ID" value="mRNA:HanXRQr2_Chr09g0408781"/>
    <property type="gene ID" value="HanXRQr2_Chr09g0408781"/>
</dbReference>
<reference evidence="1" key="2">
    <citation type="submission" date="2020-06" db="EMBL/GenBank/DDBJ databases">
        <title>Helianthus annuus Genome sequencing and assembly Release 2.</title>
        <authorList>
            <person name="Gouzy J."/>
            <person name="Langlade N."/>
            <person name="Munos S."/>
        </authorList>
    </citation>
    <scope>NUCLEOTIDE SEQUENCE</scope>
    <source>
        <tissue evidence="1">Leaves</tissue>
    </source>
</reference>
<comment type="caution">
    <text evidence="1">The sequence shown here is derived from an EMBL/GenBank/DDBJ whole genome shotgun (WGS) entry which is preliminary data.</text>
</comment>
<sequence>MILGDSNGGREVATPPESVLVRSEMCNFLPPELILASLKAMIYPLIYIHESPNSSFPLLELFPCRKPKFSSFRPAISPLKSPYLFRSLSNNLPRLLGLSSIRSGTSCR</sequence>
<reference evidence="1" key="1">
    <citation type="journal article" date="2017" name="Nature">
        <title>The sunflower genome provides insights into oil metabolism, flowering and Asterid evolution.</title>
        <authorList>
            <person name="Badouin H."/>
            <person name="Gouzy J."/>
            <person name="Grassa C.J."/>
            <person name="Murat F."/>
            <person name="Staton S.E."/>
            <person name="Cottret L."/>
            <person name="Lelandais-Briere C."/>
            <person name="Owens G.L."/>
            <person name="Carrere S."/>
            <person name="Mayjonade B."/>
            <person name="Legrand L."/>
            <person name="Gill N."/>
            <person name="Kane N.C."/>
            <person name="Bowers J.E."/>
            <person name="Hubner S."/>
            <person name="Bellec A."/>
            <person name="Berard A."/>
            <person name="Berges H."/>
            <person name="Blanchet N."/>
            <person name="Boniface M.C."/>
            <person name="Brunel D."/>
            <person name="Catrice O."/>
            <person name="Chaidir N."/>
            <person name="Claudel C."/>
            <person name="Donnadieu C."/>
            <person name="Faraut T."/>
            <person name="Fievet G."/>
            <person name="Helmstetter N."/>
            <person name="King M."/>
            <person name="Knapp S.J."/>
            <person name="Lai Z."/>
            <person name="Le Paslier M.C."/>
            <person name="Lippi Y."/>
            <person name="Lorenzon L."/>
            <person name="Mandel J.R."/>
            <person name="Marage G."/>
            <person name="Marchand G."/>
            <person name="Marquand E."/>
            <person name="Bret-Mestries E."/>
            <person name="Morien E."/>
            <person name="Nambeesan S."/>
            <person name="Nguyen T."/>
            <person name="Pegot-Espagnet P."/>
            <person name="Pouilly N."/>
            <person name="Raftis F."/>
            <person name="Sallet E."/>
            <person name="Schiex T."/>
            <person name="Thomas J."/>
            <person name="Vandecasteele C."/>
            <person name="Vares D."/>
            <person name="Vear F."/>
            <person name="Vautrin S."/>
            <person name="Crespi M."/>
            <person name="Mangin B."/>
            <person name="Burke J.M."/>
            <person name="Salse J."/>
            <person name="Munos S."/>
            <person name="Vincourt P."/>
            <person name="Rieseberg L.H."/>
            <person name="Langlade N.B."/>
        </authorList>
    </citation>
    <scope>NUCLEOTIDE SEQUENCE</scope>
    <source>
        <tissue evidence="1">Leaves</tissue>
    </source>
</reference>
<evidence type="ECO:0000313" key="1">
    <source>
        <dbReference type="EMBL" id="KAF5792686.1"/>
    </source>
</evidence>
<name>A0A9K3I9C8_HELAN</name>
<organism evidence="1 2">
    <name type="scientific">Helianthus annuus</name>
    <name type="common">Common sunflower</name>
    <dbReference type="NCBI Taxonomy" id="4232"/>
    <lineage>
        <taxon>Eukaryota</taxon>
        <taxon>Viridiplantae</taxon>
        <taxon>Streptophyta</taxon>
        <taxon>Embryophyta</taxon>
        <taxon>Tracheophyta</taxon>
        <taxon>Spermatophyta</taxon>
        <taxon>Magnoliopsida</taxon>
        <taxon>eudicotyledons</taxon>
        <taxon>Gunneridae</taxon>
        <taxon>Pentapetalae</taxon>
        <taxon>asterids</taxon>
        <taxon>campanulids</taxon>
        <taxon>Asterales</taxon>
        <taxon>Asteraceae</taxon>
        <taxon>Asteroideae</taxon>
        <taxon>Heliantheae alliance</taxon>
        <taxon>Heliantheae</taxon>
        <taxon>Helianthus</taxon>
    </lineage>
</organism>
<evidence type="ECO:0000313" key="2">
    <source>
        <dbReference type="Proteomes" id="UP000215914"/>
    </source>
</evidence>